<sequence>HLPSMDHSSPIQQSSAHNFTYQDNSCNFSPCLCIPSRSERCNVPQFSTLSALNESFGINFNPNSLPLPQQPHPLLHGETQSGTQTLFPNFVSLDSDINNESQRDSDFSQHISSILELKANFLPGIESSSVTSENFADILLAVESCRFHEDPRVRGLAEELVHLIHNDDFDDEDDLNYDDDEDDDVENMYNINGESGFESGVEMMDESADWTNAVDMVEQ</sequence>
<feature type="non-terminal residue" evidence="1">
    <location>
        <position position="1"/>
    </location>
</feature>
<dbReference type="EMBL" id="HACG01009940">
    <property type="protein sequence ID" value="CEK56805.1"/>
    <property type="molecule type" value="Transcribed_RNA"/>
</dbReference>
<protein>
    <submittedName>
        <fullName evidence="1">Uncharacterized protein</fullName>
    </submittedName>
</protein>
<reference evidence="1" key="1">
    <citation type="submission" date="2014-12" db="EMBL/GenBank/DDBJ databases">
        <title>Insight into the proteome of Arion vulgaris.</title>
        <authorList>
            <person name="Aradska J."/>
            <person name="Bulat T."/>
            <person name="Smidak R."/>
            <person name="Sarate P."/>
            <person name="Gangsoo J."/>
            <person name="Sialana F."/>
            <person name="Bilban M."/>
            <person name="Lubec G."/>
        </authorList>
    </citation>
    <scope>NUCLEOTIDE SEQUENCE</scope>
    <source>
        <tissue evidence="1">Skin</tissue>
    </source>
</reference>
<proteinExistence type="predicted"/>
<name>A0A0B6YMT7_9EUPU</name>
<gene>
    <name evidence="1" type="primary">ORF28563</name>
</gene>
<organism evidence="1">
    <name type="scientific">Arion vulgaris</name>
    <dbReference type="NCBI Taxonomy" id="1028688"/>
    <lineage>
        <taxon>Eukaryota</taxon>
        <taxon>Metazoa</taxon>
        <taxon>Spiralia</taxon>
        <taxon>Lophotrochozoa</taxon>
        <taxon>Mollusca</taxon>
        <taxon>Gastropoda</taxon>
        <taxon>Heterobranchia</taxon>
        <taxon>Euthyneura</taxon>
        <taxon>Panpulmonata</taxon>
        <taxon>Eupulmonata</taxon>
        <taxon>Stylommatophora</taxon>
        <taxon>Helicina</taxon>
        <taxon>Arionoidea</taxon>
        <taxon>Arionidae</taxon>
        <taxon>Arion</taxon>
    </lineage>
</organism>
<accession>A0A0B6YMT7</accession>
<evidence type="ECO:0000313" key="1">
    <source>
        <dbReference type="EMBL" id="CEK56805.1"/>
    </source>
</evidence>
<dbReference type="AlphaFoldDB" id="A0A0B6YMT7"/>